<sequence length="211" mass="24438">MVRRLAVSGAHEISYVFIYPESRPPHCTQQYRSVDAAHPHPLDVWPDPTCEARDLCRFRKHFVSSTRRVSAILIRARVKLRCVEAIYVQRIQVDAFCALSQTPRAARSRGWFKSVNGLNPVDFLEEIVQKYKISTWFVTSVTWCSERVKPGRLPRGNRPKVQDSHLRCRESCRPKASRARTAAKTKTARRRTRRDTRTETSLLLDGDYLDL</sequence>
<keyword evidence="3" id="KW-1185">Reference proteome</keyword>
<evidence type="ECO:0000313" key="2">
    <source>
        <dbReference type="EMBL" id="CAB0044948.1"/>
    </source>
</evidence>
<accession>A0A6H5J8L1</accession>
<dbReference type="AlphaFoldDB" id="A0A6H5J8L1"/>
<gene>
    <name evidence="2" type="ORF">TBRA_LOCUS16515</name>
</gene>
<dbReference type="Proteomes" id="UP000479190">
    <property type="component" value="Unassembled WGS sequence"/>
</dbReference>
<proteinExistence type="predicted"/>
<evidence type="ECO:0000313" key="3">
    <source>
        <dbReference type="Proteomes" id="UP000479190"/>
    </source>
</evidence>
<feature type="compositionally biased region" description="Basic residues" evidence="1">
    <location>
        <begin position="177"/>
        <end position="194"/>
    </location>
</feature>
<organism evidence="2 3">
    <name type="scientific">Trichogramma brassicae</name>
    <dbReference type="NCBI Taxonomy" id="86971"/>
    <lineage>
        <taxon>Eukaryota</taxon>
        <taxon>Metazoa</taxon>
        <taxon>Ecdysozoa</taxon>
        <taxon>Arthropoda</taxon>
        <taxon>Hexapoda</taxon>
        <taxon>Insecta</taxon>
        <taxon>Pterygota</taxon>
        <taxon>Neoptera</taxon>
        <taxon>Endopterygota</taxon>
        <taxon>Hymenoptera</taxon>
        <taxon>Apocrita</taxon>
        <taxon>Proctotrupomorpha</taxon>
        <taxon>Chalcidoidea</taxon>
        <taxon>Trichogrammatidae</taxon>
        <taxon>Trichogramma</taxon>
    </lineage>
</organism>
<evidence type="ECO:0000256" key="1">
    <source>
        <dbReference type="SAM" id="MobiDB-lite"/>
    </source>
</evidence>
<protein>
    <submittedName>
        <fullName evidence="2">Uncharacterized protein</fullName>
    </submittedName>
</protein>
<feature type="region of interest" description="Disordered" evidence="1">
    <location>
        <begin position="177"/>
        <end position="197"/>
    </location>
</feature>
<dbReference type="EMBL" id="CADCXV010001505">
    <property type="protein sequence ID" value="CAB0044948.1"/>
    <property type="molecule type" value="Genomic_DNA"/>
</dbReference>
<reference evidence="2 3" key="1">
    <citation type="submission" date="2020-02" db="EMBL/GenBank/DDBJ databases">
        <authorList>
            <person name="Ferguson B K."/>
        </authorList>
    </citation>
    <scope>NUCLEOTIDE SEQUENCE [LARGE SCALE GENOMIC DNA]</scope>
</reference>
<name>A0A6H5J8L1_9HYME</name>